<dbReference type="Proteomes" id="UP000008988">
    <property type="component" value="Unassembled WGS sequence"/>
</dbReference>
<accession>B5VNS8</accession>
<protein>
    <submittedName>
        <fullName evidence="1">Uncharacterized protein</fullName>
    </submittedName>
</protein>
<evidence type="ECO:0000313" key="1">
    <source>
        <dbReference type="EMBL" id="EDZ70416.1"/>
    </source>
</evidence>
<comment type="caution">
    <text evidence="1">The sequence shown here is derived from an EMBL/GenBank/DDBJ whole genome shotgun (WGS) entry which is preliminary data.</text>
</comment>
<sequence>MKTDFPASRTLPEPSEKVEITAVEVGRAEETVSWDTVEEAALEE</sequence>
<name>B5VNS8_YEAS6</name>
<evidence type="ECO:0000313" key="2">
    <source>
        <dbReference type="Proteomes" id="UP000008988"/>
    </source>
</evidence>
<dbReference type="AlphaFoldDB" id="B5VNS8"/>
<gene>
    <name evidence="1" type="ORF">AWRI1631_124160</name>
</gene>
<organism evidence="1 2">
    <name type="scientific">Saccharomyces cerevisiae (strain AWRI1631)</name>
    <name type="common">Baker's yeast</name>
    <dbReference type="NCBI Taxonomy" id="545124"/>
    <lineage>
        <taxon>Eukaryota</taxon>
        <taxon>Fungi</taxon>
        <taxon>Dikarya</taxon>
        <taxon>Ascomycota</taxon>
        <taxon>Saccharomycotina</taxon>
        <taxon>Saccharomycetes</taxon>
        <taxon>Saccharomycetales</taxon>
        <taxon>Saccharomycetaceae</taxon>
        <taxon>Saccharomyces</taxon>
    </lineage>
</organism>
<dbReference type="EMBL" id="ABSV01001693">
    <property type="protein sequence ID" value="EDZ70416.1"/>
    <property type="molecule type" value="Genomic_DNA"/>
</dbReference>
<proteinExistence type="predicted"/>
<reference evidence="1 2" key="1">
    <citation type="journal article" date="2008" name="FEMS Yeast Res.">
        <title>Comparative genome analysis of a Saccharomyces cerevisiae wine strain.</title>
        <authorList>
            <person name="Borneman A.R."/>
            <person name="Forgan A.H."/>
            <person name="Pretorius I.S."/>
            <person name="Chambers P.J."/>
        </authorList>
    </citation>
    <scope>NUCLEOTIDE SEQUENCE [LARGE SCALE GENOMIC DNA]</scope>
    <source>
        <strain evidence="1 2">AWRI1631</strain>
    </source>
</reference>